<feature type="region of interest" description="Disordered" evidence="1">
    <location>
        <begin position="244"/>
        <end position="265"/>
    </location>
</feature>
<sequence>MHHRYDRVRTLAHKHKGLLTLVDSNNELGTLPNGLVSLPVRIVQATSPLEDRFKEWSKHAMSLMHPSQCALSTSWCCNADAVADFRASTAPSPLEVAQWTGSVARRAFNLHYRELGLDLIAETQQDALAVLMKDPIVTGALQSHRVDERADFYNFFIVRRETKLPLPFPAMVPQSSWATIHAASPLSEESFKRLFWRKTVTETLLEFASKSAPNPQIARAVYEAAAIQLLASVAGVVYRDGVSSRGHGGMPSPTSHDEEQRQDAQSHLVETLLIPMQRATSDTCTDEEKGAMVFTAERAACPGMGGVRRICHSCRMQGTDVVLVLEVLHHAVDPITRDDAGVVDGRR</sequence>
<proteinExistence type="predicted"/>
<feature type="compositionally biased region" description="Basic and acidic residues" evidence="1">
    <location>
        <begin position="255"/>
        <end position="264"/>
    </location>
</feature>
<keyword evidence="3" id="KW-1185">Reference proteome</keyword>
<protein>
    <submittedName>
        <fullName evidence="2">Uncharacterized protein</fullName>
    </submittedName>
</protein>
<name>A0AAD7F5V7_9AGAR</name>
<dbReference type="AlphaFoldDB" id="A0AAD7F5V7"/>
<dbReference type="EMBL" id="JARIHO010000001">
    <property type="protein sequence ID" value="KAJ7367868.1"/>
    <property type="molecule type" value="Genomic_DNA"/>
</dbReference>
<organism evidence="2 3">
    <name type="scientific">Mycena albidolilacea</name>
    <dbReference type="NCBI Taxonomy" id="1033008"/>
    <lineage>
        <taxon>Eukaryota</taxon>
        <taxon>Fungi</taxon>
        <taxon>Dikarya</taxon>
        <taxon>Basidiomycota</taxon>
        <taxon>Agaricomycotina</taxon>
        <taxon>Agaricomycetes</taxon>
        <taxon>Agaricomycetidae</taxon>
        <taxon>Agaricales</taxon>
        <taxon>Marasmiineae</taxon>
        <taxon>Mycenaceae</taxon>
        <taxon>Mycena</taxon>
    </lineage>
</organism>
<gene>
    <name evidence="2" type="ORF">DFH08DRAFT_795980</name>
</gene>
<accession>A0AAD7F5V7</accession>
<evidence type="ECO:0000313" key="2">
    <source>
        <dbReference type="EMBL" id="KAJ7367868.1"/>
    </source>
</evidence>
<evidence type="ECO:0000313" key="3">
    <source>
        <dbReference type="Proteomes" id="UP001218218"/>
    </source>
</evidence>
<reference evidence="2" key="1">
    <citation type="submission" date="2023-03" db="EMBL/GenBank/DDBJ databases">
        <title>Massive genome expansion in bonnet fungi (Mycena s.s.) driven by repeated elements and novel gene families across ecological guilds.</title>
        <authorList>
            <consortium name="Lawrence Berkeley National Laboratory"/>
            <person name="Harder C.B."/>
            <person name="Miyauchi S."/>
            <person name="Viragh M."/>
            <person name="Kuo A."/>
            <person name="Thoen E."/>
            <person name="Andreopoulos B."/>
            <person name="Lu D."/>
            <person name="Skrede I."/>
            <person name="Drula E."/>
            <person name="Henrissat B."/>
            <person name="Morin E."/>
            <person name="Kohler A."/>
            <person name="Barry K."/>
            <person name="LaButti K."/>
            <person name="Morin E."/>
            <person name="Salamov A."/>
            <person name="Lipzen A."/>
            <person name="Mereny Z."/>
            <person name="Hegedus B."/>
            <person name="Baldrian P."/>
            <person name="Stursova M."/>
            <person name="Weitz H."/>
            <person name="Taylor A."/>
            <person name="Grigoriev I.V."/>
            <person name="Nagy L.G."/>
            <person name="Martin F."/>
            <person name="Kauserud H."/>
        </authorList>
    </citation>
    <scope>NUCLEOTIDE SEQUENCE</scope>
    <source>
        <strain evidence="2">CBHHK002</strain>
    </source>
</reference>
<dbReference type="Proteomes" id="UP001218218">
    <property type="component" value="Unassembled WGS sequence"/>
</dbReference>
<comment type="caution">
    <text evidence="2">The sequence shown here is derived from an EMBL/GenBank/DDBJ whole genome shotgun (WGS) entry which is preliminary data.</text>
</comment>
<evidence type="ECO:0000256" key="1">
    <source>
        <dbReference type="SAM" id="MobiDB-lite"/>
    </source>
</evidence>